<keyword evidence="2" id="KW-0812">Transmembrane</keyword>
<keyword evidence="4" id="KW-1185">Reference proteome</keyword>
<evidence type="ECO:0000313" key="3">
    <source>
        <dbReference type="EMBL" id="TQM82447.1"/>
    </source>
</evidence>
<evidence type="ECO:0000313" key="4">
    <source>
        <dbReference type="Proteomes" id="UP000316628"/>
    </source>
</evidence>
<protein>
    <submittedName>
        <fullName evidence="3">Pentapeptide repeat protein</fullName>
    </submittedName>
</protein>
<keyword evidence="2" id="KW-1133">Transmembrane helix</keyword>
<name>A0A543JHX2_9PSEU</name>
<comment type="caution">
    <text evidence="3">The sequence shown here is derived from an EMBL/GenBank/DDBJ whole genome shotgun (WGS) entry which is preliminary data.</text>
</comment>
<dbReference type="OrthoDB" id="8440251at2"/>
<sequence>MPEDRPAPAPLPRPAPREQSANHSPVPLPTPTTPRTPLEPMPRRVIATVAALIATATIGLVVALWWAGTAGLSGAELVNARFNALRTGLSIGVGGGGIFALYLAWRRQHATEIGLVQKERDQADVTRAFELQRETAEHTRLHAERVAATTERDAEARRITDLYAKSVEQLGSDKAPVRHGGLYALERLAQDHPDNPALRQTVANVLCAYLRTPFDLPAGSLDADADRAARDEHREQVQEREVRLTAQRILTAHLYIGNDPDSPTATFWADVDLDLTAAVLIDWDMNNGKLRNGVFQNSIFVGEARFNRASFTGNVSFSGAKFTAPASFNDAQFTADARFVGATFTETAVFDAARFTRAARLEDATFMKDSSFDKALFREDAWFVRTLFTGQTWFTEAAFGGYAGFESATFARGGRFENAKFSGAARFWNATFSKHAWFNEAEFREDVEFNNAKFDESFSFTKINHALMVKAGATYTPIMGEATFVEGPQFNEAETIDDDSNRQVKITQGVRFDGATFSKRVKFTRATLLHSPVDQAINYSSWPSGWQPSPDHVAIEDREGTWHYLLTANQAPEITQPGLMPAGE</sequence>
<evidence type="ECO:0000256" key="1">
    <source>
        <dbReference type="SAM" id="MobiDB-lite"/>
    </source>
</evidence>
<feature type="transmembrane region" description="Helical" evidence="2">
    <location>
        <begin position="87"/>
        <end position="105"/>
    </location>
</feature>
<organism evidence="3 4">
    <name type="scientific">Saccharothrix saharensis</name>
    <dbReference type="NCBI Taxonomy" id="571190"/>
    <lineage>
        <taxon>Bacteria</taxon>
        <taxon>Bacillati</taxon>
        <taxon>Actinomycetota</taxon>
        <taxon>Actinomycetes</taxon>
        <taxon>Pseudonocardiales</taxon>
        <taxon>Pseudonocardiaceae</taxon>
        <taxon>Saccharothrix</taxon>
    </lineage>
</organism>
<accession>A0A543JHX2</accession>
<feature type="transmembrane region" description="Helical" evidence="2">
    <location>
        <begin position="45"/>
        <end position="67"/>
    </location>
</feature>
<gene>
    <name evidence="3" type="ORF">FHX81_4852</name>
</gene>
<dbReference type="EMBL" id="VFPP01000001">
    <property type="protein sequence ID" value="TQM82447.1"/>
    <property type="molecule type" value="Genomic_DNA"/>
</dbReference>
<dbReference type="Gene3D" id="2.160.20.80">
    <property type="entry name" value="E3 ubiquitin-protein ligase SopA"/>
    <property type="match status" value="1"/>
</dbReference>
<dbReference type="AlphaFoldDB" id="A0A543JHX2"/>
<feature type="compositionally biased region" description="Pro residues" evidence="1">
    <location>
        <begin position="26"/>
        <end position="40"/>
    </location>
</feature>
<dbReference type="Pfam" id="PF13576">
    <property type="entry name" value="Pentapeptide_3"/>
    <property type="match status" value="2"/>
</dbReference>
<feature type="region of interest" description="Disordered" evidence="1">
    <location>
        <begin position="1"/>
        <end position="40"/>
    </location>
</feature>
<dbReference type="InterPro" id="IPR001646">
    <property type="entry name" value="5peptide_repeat"/>
</dbReference>
<proteinExistence type="predicted"/>
<dbReference type="Proteomes" id="UP000316628">
    <property type="component" value="Unassembled WGS sequence"/>
</dbReference>
<evidence type="ECO:0000256" key="2">
    <source>
        <dbReference type="SAM" id="Phobius"/>
    </source>
</evidence>
<reference evidence="3 4" key="1">
    <citation type="submission" date="2019-06" db="EMBL/GenBank/DDBJ databases">
        <title>Sequencing the genomes of 1000 actinobacteria strains.</title>
        <authorList>
            <person name="Klenk H.-P."/>
        </authorList>
    </citation>
    <scope>NUCLEOTIDE SEQUENCE [LARGE SCALE GENOMIC DNA]</scope>
    <source>
        <strain evidence="3 4">DSM 45456</strain>
    </source>
</reference>
<keyword evidence="2" id="KW-0472">Membrane</keyword>